<dbReference type="InterPro" id="IPR050263">
    <property type="entry name" value="Bact_Fimbrial_Adh_Pro"/>
</dbReference>
<dbReference type="EMBL" id="CP079838">
    <property type="protein sequence ID" value="QXX23168.1"/>
    <property type="molecule type" value="Genomic_DNA"/>
</dbReference>
<evidence type="ECO:0000313" key="6">
    <source>
        <dbReference type="EMBL" id="QXX23168.1"/>
    </source>
</evidence>
<accession>A0A344R371</accession>
<protein>
    <submittedName>
        <fullName evidence="3">Type 1 fimbrial protein</fullName>
    </submittedName>
</protein>
<dbReference type="Proteomes" id="UP000839598">
    <property type="component" value="Unassembled WGS sequence"/>
</dbReference>
<dbReference type="PANTHER" id="PTHR33420:SF27">
    <property type="entry name" value="PROTEIN FIMG"/>
    <property type="match status" value="1"/>
</dbReference>
<evidence type="ECO:0000256" key="1">
    <source>
        <dbReference type="SAM" id="SignalP"/>
    </source>
</evidence>
<accession>A0A3U9T9Q5</accession>
<dbReference type="EMBL" id="AAIVAV010000020">
    <property type="protein sequence ID" value="ECI4010967.1"/>
    <property type="molecule type" value="Genomic_DNA"/>
</dbReference>
<reference evidence="5" key="2">
    <citation type="submission" date="2021-07" db="EMBL/GenBank/DDBJ databases">
        <title>Whole-Genome Sequences of non-enterica strains of Salmonella enterica isolated from poultry houses.</title>
        <authorList>
            <person name="Lamas A."/>
            <person name="Regal P."/>
            <person name="Miranda J.M."/>
            <person name="Vazquez B."/>
            <person name="Cepeda A."/>
            <person name="Franco C.M."/>
        </authorList>
    </citation>
    <scope>NUCLEOTIDE SEQUENCE</scope>
    <source>
        <strain evidence="5">LHICA_SA1</strain>
        <strain evidence="6">LHICA_SA3</strain>
    </source>
</reference>
<evidence type="ECO:0000313" key="2">
    <source>
        <dbReference type="EMBL" id="ECC1607518.1"/>
    </source>
</evidence>
<evidence type="ECO:0000313" key="5">
    <source>
        <dbReference type="EMBL" id="QXX18674.1"/>
    </source>
</evidence>
<keyword evidence="1" id="KW-0732">Signal</keyword>
<name>A0A344R371_SALER</name>
<dbReference type="GO" id="GO:0043709">
    <property type="term" value="P:cell adhesion involved in single-species biofilm formation"/>
    <property type="evidence" value="ECO:0007669"/>
    <property type="project" value="TreeGrafter"/>
</dbReference>
<dbReference type="InterPro" id="IPR008966">
    <property type="entry name" value="Adhesion_dom_sf"/>
</dbReference>
<dbReference type="Gene3D" id="2.60.40.1090">
    <property type="entry name" value="Fimbrial-type adhesion domain"/>
    <property type="match status" value="1"/>
</dbReference>
<dbReference type="PANTHER" id="PTHR33420">
    <property type="entry name" value="FIMBRIAL SUBUNIT ELFA-RELATED"/>
    <property type="match status" value="1"/>
</dbReference>
<feature type="signal peptide" evidence="1">
    <location>
        <begin position="1"/>
        <end position="26"/>
    </location>
</feature>
<dbReference type="InterPro" id="IPR036937">
    <property type="entry name" value="Adhesion_dom_fimbrial_sf"/>
</dbReference>
<dbReference type="STRING" id="1243604.LFZ48_15400"/>
<organism evidence="3">
    <name type="scientific">Salmonella enterica subsp. salamae</name>
    <dbReference type="NCBI Taxonomy" id="59202"/>
    <lineage>
        <taxon>Bacteria</taxon>
        <taxon>Pseudomonadati</taxon>
        <taxon>Pseudomonadota</taxon>
        <taxon>Gammaproteobacteria</taxon>
        <taxon>Enterobacterales</taxon>
        <taxon>Enterobacteriaceae</taxon>
        <taxon>Salmonella</taxon>
    </lineage>
</organism>
<sequence>MNIANKKITALCILACGGLFSASSSALTIDITGTVVASPCTVNGGDESLDVNLGNNIEADEMSSPGNATNWKNFSLKLTNCPPSTTSFSVAFAGTADSDDASFYANTGTATNLKLALTSQDGSTVFNNGSSLENVLIDTSTNAYSLDLRTRAESKGLVMPGTIKGQIQATFTYQ</sequence>
<dbReference type="EMBL" id="AAIIOQ010000014">
    <property type="protein sequence ID" value="ECE6360760.1"/>
    <property type="molecule type" value="Genomic_DNA"/>
</dbReference>
<dbReference type="EMBL" id="AAIAJV010000018">
    <property type="protein sequence ID" value="ECC1607518.1"/>
    <property type="molecule type" value="Genomic_DNA"/>
</dbReference>
<proteinExistence type="predicted"/>
<evidence type="ECO:0000313" key="4">
    <source>
        <dbReference type="EMBL" id="ECI4010967.1"/>
    </source>
</evidence>
<gene>
    <name evidence="4" type="ORF">DN310_16945</name>
    <name evidence="3" type="ORF">DPA05_13880</name>
    <name evidence="2" type="ORF">FNI14_16275</name>
    <name evidence="6" type="ORF">JMJ83_14235</name>
    <name evidence="5" type="ORF">JMJ86_14395</name>
</gene>
<dbReference type="AlphaFoldDB" id="A0A344R371"/>
<feature type="chain" id="PRO_5036062699" evidence="1">
    <location>
        <begin position="27"/>
        <end position="174"/>
    </location>
</feature>
<dbReference type="GO" id="GO:0009289">
    <property type="term" value="C:pilus"/>
    <property type="evidence" value="ECO:0007669"/>
    <property type="project" value="InterPro"/>
</dbReference>
<reference evidence="3" key="1">
    <citation type="submission" date="2018-06" db="EMBL/GenBank/DDBJ databases">
        <authorList>
            <person name="Ashton P.M."/>
            <person name="Dallman T."/>
            <person name="Nair S."/>
            <person name="De Pinna E."/>
            <person name="Peters T."/>
            <person name="Grant K."/>
        </authorList>
    </citation>
    <scope>NUCLEOTIDE SEQUENCE [LARGE SCALE GENOMIC DNA]</scope>
    <source>
        <strain evidence="4">275803</strain>
        <strain evidence="3">319688</strain>
        <strain evidence="2">646013</strain>
    </source>
</reference>
<dbReference type="Proteomes" id="UP000839852">
    <property type="component" value="Unassembled WGS sequence"/>
</dbReference>
<dbReference type="SUPFAM" id="SSF49401">
    <property type="entry name" value="Bacterial adhesins"/>
    <property type="match status" value="1"/>
</dbReference>
<evidence type="ECO:0000313" key="3">
    <source>
        <dbReference type="EMBL" id="ECE6360760.1"/>
    </source>
</evidence>
<dbReference type="EMBL" id="CP079836">
    <property type="protein sequence ID" value="QXX18674.1"/>
    <property type="molecule type" value="Genomic_DNA"/>
</dbReference>